<dbReference type="InterPro" id="IPR051159">
    <property type="entry name" value="Hexapeptide_acetyltransf"/>
</dbReference>
<gene>
    <name evidence="1" type="ORF">OF850_21055</name>
</gene>
<comment type="caution">
    <text evidence="1">The sequence shown here is derived from an EMBL/GenBank/DDBJ whole genome shotgun (WGS) entry which is preliminary data.</text>
</comment>
<dbReference type="SUPFAM" id="SSF51161">
    <property type="entry name" value="Trimeric LpxA-like enzymes"/>
    <property type="match status" value="1"/>
</dbReference>
<dbReference type="RefSeq" id="WP_301592293.1">
    <property type="nucleotide sequence ID" value="NZ_JAPFQI010000026.1"/>
</dbReference>
<evidence type="ECO:0000313" key="2">
    <source>
        <dbReference type="Proteomes" id="UP001526430"/>
    </source>
</evidence>
<accession>A0ABT3P101</accession>
<sequence>MTSRRFRRLAALLIAFLPTNGLRRAAYRWALGYEIHPTARVDALSFISVARLVLGPGAHLERFNLFSGPLSLTVGARSSIASSNQIRCGIWTGAAAPSDHSARYQQRMVVGDGCRISPGHFFDANGEILIGDRCWIAGRGSQFWTHGASTPRSTVHIGADCFIGSACRFAPGAAIADNTVVSLGSVVTRSFSTPYRLLGGVPAKELRDIEEDITSKRLFAGRWTEASGV</sequence>
<dbReference type="Gene3D" id="2.160.10.10">
    <property type="entry name" value="Hexapeptide repeat proteins"/>
    <property type="match status" value="1"/>
</dbReference>
<dbReference type="EMBL" id="JAPFQI010000026">
    <property type="protein sequence ID" value="MCW8088090.1"/>
    <property type="molecule type" value="Genomic_DNA"/>
</dbReference>
<proteinExistence type="predicted"/>
<dbReference type="PANTHER" id="PTHR23416">
    <property type="entry name" value="SIALIC ACID SYNTHASE-RELATED"/>
    <property type="match status" value="1"/>
</dbReference>
<name>A0ABT3P101_9PROT</name>
<evidence type="ECO:0008006" key="3">
    <source>
        <dbReference type="Google" id="ProtNLM"/>
    </source>
</evidence>
<evidence type="ECO:0000313" key="1">
    <source>
        <dbReference type="EMBL" id="MCW8088090.1"/>
    </source>
</evidence>
<keyword evidence="2" id="KW-1185">Reference proteome</keyword>
<dbReference type="InterPro" id="IPR011004">
    <property type="entry name" value="Trimer_LpxA-like_sf"/>
</dbReference>
<protein>
    <recommendedName>
        <fullName evidence="3">Acyltransferase</fullName>
    </recommendedName>
</protein>
<organism evidence="1 2">
    <name type="scientific">Sabulicella glaciei</name>
    <dbReference type="NCBI Taxonomy" id="2984948"/>
    <lineage>
        <taxon>Bacteria</taxon>
        <taxon>Pseudomonadati</taxon>
        <taxon>Pseudomonadota</taxon>
        <taxon>Alphaproteobacteria</taxon>
        <taxon>Acetobacterales</taxon>
        <taxon>Acetobacteraceae</taxon>
        <taxon>Sabulicella</taxon>
    </lineage>
</organism>
<dbReference type="Proteomes" id="UP001526430">
    <property type="component" value="Unassembled WGS sequence"/>
</dbReference>
<reference evidence="1 2" key="1">
    <citation type="submission" date="2022-10" db="EMBL/GenBank/DDBJ databases">
        <title>Roseococcus glaciei nov., sp. nov., isolated from glacier.</title>
        <authorList>
            <person name="Liu Q."/>
            <person name="Xin Y.-H."/>
        </authorList>
    </citation>
    <scope>NUCLEOTIDE SEQUENCE [LARGE SCALE GENOMIC DNA]</scope>
    <source>
        <strain evidence="1 2">MDT2-1-1</strain>
    </source>
</reference>